<dbReference type="OrthoDB" id="442692at2759"/>
<dbReference type="Gene3D" id="2.60.40.10">
    <property type="entry name" value="Immunoglobulins"/>
    <property type="match status" value="2"/>
</dbReference>
<sequence length="293" mass="33872">PKKPFLFLHRRQSTAFDVIFKPTLAQHVEGRIRVLLGDTYYDKIEIELVGEGHSDRVSLDGLEEDKTERNAKSSLKKDIIDAIRVNHIQFGVCPVGKKCHRTFTMISHYTAKIIRFEWKTDAPFKISPRVGHLHPGCAKVITVTLRSDVPAVFRRHLAKCKVDRIKYAASETNAPDWDDAMQIVTWVDSTRKEPEATWPEKDKVVKPAPEPVHVTLKKNRQEDEVYFSALVAYAQLKMNMRVVQFKDTVPYQTRTANFSIHNTGKVPLEYHWVQAVDEERVNHIKPYSRTLMR</sequence>
<dbReference type="Proteomes" id="UP000571324">
    <property type="component" value="Unassembled WGS sequence"/>
</dbReference>
<proteinExistence type="predicted"/>
<reference evidence="1 2" key="1">
    <citation type="submission" date="2019-09" db="EMBL/GenBank/DDBJ databases">
        <title>Bird 10,000 Genomes (B10K) Project - Family phase.</title>
        <authorList>
            <person name="Zhang G."/>
        </authorList>
    </citation>
    <scope>NUCLEOTIDE SEQUENCE [LARGE SCALE GENOMIC DNA]</scope>
    <source>
        <strain evidence="1">B10K-DU-029-52</strain>
    </source>
</reference>
<name>A0A7K6D2A6_9PASS</name>
<dbReference type="PANTHER" id="PTHR23053:SF0">
    <property type="entry name" value="HYDROCEPHALUS-INDUCING PROTEIN HOMOLOG"/>
    <property type="match status" value="1"/>
</dbReference>
<dbReference type="AlphaFoldDB" id="A0A7K6D2A6"/>
<evidence type="ECO:0000313" key="1">
    <source>
        <dbReference type="EMBL" id="NWV21119.1"/>
    </source>
</evidence>
<gene>
    <name evidence="1" type="primary">Hydin_1</name>
    <name evidence="1" type="ORF">ORISOL_R16058</name>
</gene>
<dbReference type="InterPro" id="IPR013783">
    <property type="entry name" value="Ig-like_fold"/>
</dbReference>
<organism evidence="1 2">
    <name type="scientific">Origma solitaria</name>
    <dbReference type="NCBI Taxonomy" id="720586"/>
    <lineage>
        <taxon>Eukaryota</taxon>
        <taxon>Metazoa</taxon>
        <taxon>Chordata</taxon>
        <taxon>Craniata</taxon>
        <taxon>Vertebrata</taxon>
        <taxon>Euteleostomi</taxon>
        <taxon>Archelosauria</taxon>
        <taxon>Archosauria</taxon>
        <taxon>Dinosauria</taxon>
        <taxon>Saurischia</taxon>
        <taxon>Theropoda</taxon>
        <taxon>Coelurosauria</taxon>
        <taxon>Aves</taxon>
        <taxon>Neognathae</taxon>
        <taxon>Neoaves</taxon>
        <taxon>Telluraves</taxon>
        <taxon>Australaves</taxon>
        <taxon>Passeriformes</taxon>
        <taxon>Meliphagoidea</taxon>
        <taxon>Acanthizidae</taxon>
        <taxon>Origma</taxon>
    </lineage>
</organism>
<dbReference type="EMBL" id="VZRL01002502">
    <property type="protein sequence ID" value="NWV21119.1"/>
    <property type="molecule type" value="Genomic_DNA"/>
</dbReference>
<dbReference type="GO" id="GO:0003341">
    <property type="term" value="P:cilium movement"/>
    <property type="evidence" value="ECO:0007669"/>
    <property type="project" value="TreeGrafter"/>
</dbReference>
<evidence type="ECO:0000313" key="2">
    <source>
        <dbReference type="Proteomes" id="UP000571324"/>
    </source>
</evidence>
<protein>
    <submittedName>
        <fullName evidence="1">HYDIN protein</fullName>
    </submittedName>
</protein>
<keyword evidence="2" id="KW-1185">Reference proteome</keyword>
<dbReference type="PANTHER" id="PTHR23053">
    <property type="entry name" value="DLEC1 DELETED IN LUNG AND ESOPHAGEAL CANCER 1"/>
    <property type="match status" value="1"/>
</dbReference>
<feature type="non-terminal residue" evidence="1">
    <location>
        <position position="293"/>
    </location>
</feature>
<dbReference type="InterPro" id="IPR033305">
    <property type="entry name" value="Hydin-like"/>
</dbReference>
<dbReference type="GO" id="GO:1904158">
    <property type="term" value="P:axonemal central apparatus assembly"/>
    <property type="evidence" value="ECO:0007669"/>
    <property type="project" value="TreeGrafter"/>
</dbReference>
<dbReference type="GO" id="GO:0005930">
    <property type="term" value="C:axoneme"/>
    <property type="evidence" value="ECO:0007669"/>
    <property type="project" value="TreeGrafter"/>
</dbReference>
<comment type="caution">
    <text evidence="1">The sequence shown here is derived from an EMBL/GenBank/DDBJ whole genome shotgun (WGS) entry which is preliminary data.</text>
</comment>
<feature type="non-terminal residue" evidence="1">
    <location>
        <position position="1"/>
    </location>
</feature>
<accession>A0A7K6D2A6</accession>